<accession>A0A7W6MS73</accession>
<dbReference type="AlphaFoldDB" id="A0A7W6MS73"/>
<dbReference type="InterPro" id="IPR011033">
    <property type="entry name" value="PRC_barrel-like_sf"/>
</dbReference>
<keyword evidence="3" id="KW-1185">Reference proteome</keyword>
<dbReference type="Proteomes" id="UP000588647">
    <property type="component" value="Unassembled WGS sequence"/>
</dbReference>
<evidence type="ECO:0000313" key="2">
    <source>
        <dbReference type="EMBL" id="MBB4005748.1"/>
    </source>
</evidence>
<organism evidence="2 3">
    <name type="scientific">Aurantimonas endophytica</name>
    <dbReference type="NCBI Taxonomy" id="1522175"/>
    <lineage>
        <taxon>Bacteria</taxon>
        <taxon>Pseudomonadati</taxon>
        <taxon>Pseudomonadota</taxon>
        <taxon>Alphaproteobacteria</taxon>
        <taxon>Hyphomicrobiales</taxon>
        <taxon>Aurantimonadaceae</taxon>
        <taxon>Aurantimonas</taxon>
    </lineage>
</organism>
<dbReference type="Pfam" id="PF05239">
    <property type="entry name" value="PRC"/>
    <property type="match status" value="1"/>
</dbReference>
<comment type="caution">
    <text evidence="2">The sequence shown here is derived from an EMBL/GenBank/DDBJ whole genome shotgun (WGS) entry which is preliminary data.</text>
</comment>
<evidence type="ECO:0000313" key="3">
    <source>
        <dbReference type="Proteomes" id="UP000588647"/>
    </source>
</evidence>
<evidence type="ECO:0000259" key="1">
    <source>
        <dbReference type="Pfam" id="PF05239"/>
    </source>
</evidence>
<gene>
    <name evidence="2" type="ORF">GGR03_004850</name>
</gene>
<dbReference type="PANTHER" id="PTHR36505">
    <property type="entry name" value="BLR1072 PROTEIN"/>
    <property type="match status" value="1"/>
</dbReference>
<dbReference type="Gene3D" id="2.30.30.240">
    <property type="entry name" value="PRC-barrel domain"/>
    <property type="match status" value="1"/>
</dbReference>
<feature type="domain" description="PRC-barrel" evidence="1">
    <location>
        <begin position="24"/>
        <end position="100"/>
    </location>
</feature>
<dbReference type="PANTHER" id="PTHR36505:SF1">
    <property type="entry name" value="BLR1072 PROTEIN"/>
    <property type="match status" value="1"/>
</dbReference>
<dbReference type="SUPFAM" id="SSF50346">
    <property type="entry name" value="PRC-barrel domain"/>
    <property type="match status" value="1"/>
</dbReference>
<proteinExistence type="predicted"/>
<dbReference type="InterPro" id="IPR027275">
    <property type="entry name" value="PRC-brl_dom"/>
</dbReference>
<name>A0A7W6MS73_9HYPH</name>
<sequence>MSSTEGQTIMGTDDLAGGGVGVDNIEASRVSGTAVYNTEGDHLGHIHDLVLGKRDGKVKYAIMSFGGFLGIGEEYHPLPWETLKYDERQGGYVVGITADQLREAPRYAADAAPDWDPEYGRRIDDYYRPAYL</sequence>
<protein>
    <submittedName>
        <fullName evidence="2">Sporulation protein YlmC with PRC-barrel domain</fullName>
    </submittedName>
</protein>
<dbReference type="EMBL" id="JACIEM010000007">
    <property type="protein sequence ID" value="MBB4005748.1"/>
    <property type="molecule type" value="Genomic_DNA"/>
</dbReference>
<reference evidence="2 3" key="1">
    <citation type="submission" date="2020-08" db="EMBL/GenBank/DDBJ databases">
        <title>Genomic Encyclopedia of Type Strains, Phase IV (KMG-IV): sequencing the most valuable type-strain genomes for metagenomic binning, comparative biology and taxonomic classification.</title>
        <authorList>
            <person name="Goeker M."/>
        </authorList>
    </citation>
    <scope>NUCLEOTIDE SEQUENCE [LARGE SCALE GENOMIC DNA]</scope>
    <source>
        <strain evidence="2 3">DSM 103570</strain>
    </source>
</reference>